<reference evidence="2" key="1">
    <citation type="submission" date="2017-03" db="EMBL/GenBank/DDBJ databases">
        <authorList>
            <person name="Afonso C.L."/>
            <person name="Miller P.J."/>
            <person name="Scott M.A."/>
            <person name="Spackman E."/>
            <person name="Goraichik I."/>
            <person name="Dimitrov K.M."/>
            <person name="Suarez D.L."/>
            <person name="Swayne D.E."/>
        </authorList>
    </citation>
    <scope>NUCLEOTIDE SEQUENCE [LARGE SCALE GENOMIC DNA]</scope>
    <source>
        <strain evidence="2">CECT 8397</strain>
    </source>
</reference>
<dbReference type="AlphaFoldDB" id="A0A1Y5RW65"/>
<gene>
    <name evidence="2" type="ORF">PSJ8397_01103</name>
</gene>
<keyword evidence="1" id="KW-0472">Membrane</keyword>
<keyword evidence="3" id="KW-1185">Reference proteome</keyword>
<organism evidence="2 3">
    <name type="scientific">Pseudooctadecabacter jejudonensis</name>
    <dbReference type="NCBI Taxonomy" id="1391910"/>
    <lineage>
        <taxon>Bacteria</taxon>
        <taxon>Pseudomonadati</taxon>
        <taxon>Pseudomonadota</taxon>
        <taxon>Alphaproteobacteria</taxon>
        <taxon>Rhodobacterales</taxon>
        <taxon>Paracoccaceae</taxon>
        <taxon>Pseudooctadecabacter</taxon>
    </lineage>
</organism>
<evidence type="ECO:0000256" key="1">
    <source>
        <dbReference type="SAM" id="Phobius"/>
    </source>
</evidence>
<dbReference type="EMBL" id="FWFT01000002">
    <property type="protein sequence ID" value="SLN26962.1"/>
    <property type="molecule type" value="Genomic_DNA"/>
</dbReference>
<feature type="transmembrane region" description="Helical" evidence="1">
    <location>
        <begin position="46"/>
        <end position="62"/>
    </location>
</feature>
<protein>
    <submittedName>
        <fullName evidence="2">Uncharacterized protein</fullName>
    </submittedName>
</protein>
<proteinExistence type="predicted"/>
<keyword evidence="1" id="KW-0812">Transmembrane</keyword>
<keyword evidence="1" id="KW-1133">Transmembrane helix</keyword>
<name>A0A1Y5RW65_9RHOB</name>
<evidence type="ECO:0000313" key="3">
    <source>
        <dbReference type="Proteomes" id="UP000193623"/>
    </source>
</evidence>
<dbReference type="RefSeq" id="WP_085863581.1">
    <property type="nucleotide sequence ID" value="NZ_FWFT01000002.1"/>
</dbReference>
<evidence type="ECO:0000313" key="2">
    <source>
        <dbReference type="EMBL" id="SLN26962.1"/>
    </source>
</evidence>
<feature type="transmembrane region" description="Helical" evidence="1">
    <location>
        <begin position="23"/>
        <end position="40"/>
    </location>
</feature>
<accession>A0A1Y5RW65</accession>
<sequence length="70" mass="7288">MTEGDAAKPSAPRWRKGTPRPKLSLFAAVVCALAAGMWVADGSMTAALLLGLAAALNGWQAYKGWGVQTK</sequence>
<dbReference type="Proteomes" id="UP000193623">
    <property type="component" value="Unassembled WGS sequence"/>
</dbReference>